<dbReference type="SUPFAM" id="SSF49354">
    <property type="entry name" value="PapD-like"/>
    <property type="match status" value="2"/>
</dbReference>
<dbReference type="InterPro" id="IPR008962">
    <property type="entry name" value="PapD-like_sf"/>
</dbReference>
<keyword evidence="1" id="KW-0732">Signal</keyword>
<gene>
    <name evidence="2" type="ORF">ERS008529_00755</name>
    <name evidence="3" type="ORF">ERS137968_02274</name>
</gene>
<dbReference type="AlphaFoldDB" id="A0A0T9NQY1"/>
<keyword evidence="4" id="KW-1185">Reference proteome</keyword>
<accession>A0A0T9NQY1</accession>
<reference evidence="5" key="2">
    <citation type="submission" date="2015-03" db="EMBL/GenBank/DDBJ databases">
        <authorList>
            <consortium name="Pathogen Informatics"/>
        </authorList>
    </citation>
    <scope>NUCLEOTIDE SEQUENCE [LARGE SCALE GENOMIC DNA]</scope>
    <source>
        <strain evidence="5">A125KOH2</strain>
    </source>
</reference>
<evidence type="ECO:0000313" key="3">
    <source>
        <dbReference type="EMBL" id="CRY67208.1"/>
    </source>
</evidence>
<organism evidence="2 5">
    <name type="scientific">Yersinia pekkanenii</name>
    <dbReference type="NCBI Taxonomy" id="1288385"/>
    <lineage>
        <taxon>Bacteria</taxon>
        <taxon>Pseudomonadati</taxon>
        <taxon>Pseudomonadota</taxon>
        <taxon>Gammaproteobacteria</taxon>
        <taxon>Enterobacterales</taxon>
        <taxon>Yersiniaceae</taxon>
        <taxon>Yersinia</taxon>
    </lineage>
</organism>
<proteinExistence type="predicted"/>
<dbReference type="InterPro" id="IPR013783">
    <property type="entry name" value="Ig-like_fold"/>
</dbReference>
<sequence>MKYAYLFSTIALLLASITATYGQLMAIPTRTTVEALDQHRTVQVYNSGDKPLYLDITLQRVDNPGVTPEQKTLISDISQPEMIFNPNRITLGPKQKRDIKLLPLKSPAQETLYRLYINPVVDIKAVGNSEDKNKIHTPMTISIGYGVLVHHVPPLAAQTRHWQHQCLPSGTLTLTSIGTVHSKFTQLKSSNNPTLTDSLNLYPGIPVSLSACQPNNLAVKPIMKPLLFVATSLLPLGTLAAIDIQPHVLEIQQESTVVTVINHGSEPQYVTVQLYRLNNPGELPELESLTPVGEQPQPTLFAAPAKLTLGPKQSGKIFLKALSTPDKEQVYRLAVTPVHNRNVNGNGAVLGVQLSYMGLVRHLPDALQPQWSHRCINGAVELHNTGNIRLQWHQLAAQGQIINDFNLYPDQHRQLAARHINGMVEDKTFNLRCSAG</sequence>
<name>A0A0T9NQY1_9GAMM</name>
<protein>
    <submittedName>
        <fullName evidence="2">Alpha-related fimbriae chaperone 1</fullName>
    </submittedName>
</protein>
<dbReference type="Proteomes" id="UP000045840">
    <property type="component" value="Unassembled WGS sequence"/>
</dbReference>
<reference evidence="3 4" key="1">
    <citation type="submission" date="2015-03" db="EMBL/GenBank/DDBJ databases">
        <authorList>
            <consortium name="Pathogen Informatics"/>
            <person name="Murphy D."/>
        </authorList>
    </citation>
    <scope>NUCLEOTIDE SEQUENCE [LARGE SCALE GENOMIC DNA]</scope>
    <source>
        <strain evidence="3">Type strain: CIP110230</strain>
        <strain evidence="4">type strain: CIP110230</strain>
    </source>
</reference>
<dbReference type="EMBL" id="CWJL01000010">
    <property type="protein sequence ID" value="CRY67208.1"/>
    <property type="molecule type" value="Genomic_DNA"/>
</dbReference>
<dbReference type="Proteomes" id="UP000044625">
    <property type="component" value="Unassembled WGS sequence"/>
</dbReference>
<evidence type="ECO:0000313" key="5">
    <source>
        <dbReference type="Proteomes" id="UP000045840"/>
    </source>
</evidence>
<dbReference type="PANTHER" id="PTHR30251:SF4">
    <property type="entry name" value="SLR1668 PROTEIN"/>
    <property type="match status" value="1"/>
</dbReference>
<feature type="signal peptide" evidence="1">
    <location>
        <begin position="1"/>
        <end position="26"/>
    </location>
</feature>
<reference evidence="2" key="3">
    <citation type="submission" date="2015-03" db="EMBL/GenBank/DDBJ databases">
        <authorList>
            <person name="Murphy D."/>
        </authorList>
    </citation>
    <scope>NUCLEOTIDE SEQUENCE [LARGE SCALE GENOMIC DNA]</scope>
    <source>
        <strain evidence="2">A125KOH2</strain>
    </source>
</reference>
<dbReference type="STRING" id="1288385.ERS137968_02274"/>
<dbReference type="EMBL" id="CQAZ01000005">
    <property type="protein sequence ID" value="CNH25205.1"/>
    <property type="molecule type" value="Genomic_DNA"/>
</dbReference>
<evidence type="ECO:0000256" key="1">
    <source>
        <dbReference type="SAM" id="SignalP"/>
    </source>
</evidence>
<evidence type="ECO:0000313" key="2">
    <source>
        <dbReference type="EMBL" id="CNH25205.1"/>
    </source>
</evidence>
<feature type="chain" id="PRO_5006694066" evidence="1">
    <location>
        <begin position="27"/>
        <end position="436"/>
    </location>
</feature>
<evidence type="ECO:0000313" key="4">
    <source>
        <dbReference type="Proteomes" id="UP000044625"/>
    </source>
</evidence>
<dbReference type="PANTHER" id="PTHR30251">
    <property type="entry name" value="PILUS ASSEMBLY CHAPERONE"/>
    <property type="match status" value="1"/>
</dbReference>
<dbReference type="Gene3D" id="2.60.40.10">
    <property type="entry name" value="Immunoglobulins"/>
    <property type="match status" value="2"/>
</dbReference>
<dbReference type="InterPro" id="IPR050643">
    <property type="entry name" value="Periplasmic_pilus_chap"/>
</dbReference>